<dbReference type="SUPFAM" id="SSF51182">
    <property type="entry name" value="RmlC-like cupins"/>
    <property type="match status" value="1"/>
</dbReference>
<dbReference type="AlphaFoldDB" id="A0A9W6JUK4"/>
<dbReference type="InterPro" id="IPR003829">
    <property type="entry name" value="Pirin_N_dom"/>
</dbReference>
<dbReference type="Proteomes" id="UP001143330">
    <property type="component" value="Unassembled WGS sequence"/>
</dbReference>
<evidence type="ECO:0000259" key="5">
    <source>
        <dbReference type="Pfam" id="PF05726"/>
    </source>
</evidence>
<accession>A0A9W6JUK4</accession>
<keyword evidence="2" id="KW-0408">Iron</keyword>
<dbReference type="PIRSF" id="PIRSF006232">
    <property type="entry name" value="Pirin"/>
    <property type="match status" value="1"/>
</dbReference>
<reference evidence="6" key="2">
    <citation type="submission" date="2023-01" db="EMBL/GenBank/DDBJ databases">
        <authorList>
            <person name="Sun Q."/>
            <person name="Evtushenko L."/>
        </authorList>
    </citation>
    <scope>NUCLEOTIDE SEQUENCE</scope>
    <source>
        <strain evidence="6">VKM B-2789</strain>
    </source>
</reference>
<dbReference type="InterPro" id="IPR014710">
    <property type="entry name" value="RmlC-like_jellyroll"/>
</dbReference>
<evidence type="ECO:0000313" key="6">
    <source>
        <dbReference type="EMBL" id="GLK82818.1"/>
    </source>
</evidence>
<dbReference type="GO" id="GO:0046872">
    <property type="term" value="F:metal ion binding"/>
    <property type="evidence" value="ECO:0007669"/>
    <property type="project" value="UniProtKB-KW"/>
</dbReference>
<sequence>MSIQSNNAQVDQVLLPSVRDLGDFQVRRALPSAHRRMVGPFIFLDSFGPAVFREGAGVDTRPHPHIGLATLTYLIEGEMDHRDSEGYFQTIRPGQVNLMTAGRGIVHSERSGAEFRARDDRMFGFQAWLALPLALEETYPGFQHVSAGEIPVIDDRGARIRVLAGSFEGVTAPTPVFSDTLYADAVLASGKTLKLASEHIERAAYVVEGEIEVTGQTGRFGRDRLVVFKPDAEIILRAVGPTRLMLLGGEPLEGERHIYWNFVSSRRERIDQAAADWQAGRFPIVPGDSEFIPLPTKPRRVA</sequence>
<evidence type="ECO:0000259" key="4">
    <source>
        <dbReference type="Pfam" id="PF02678"/>
    </source>
</evidence>
<dbReference type="Pfam" id="PF05726">
    <property type="entry name" value="Pirin_C"/>
    <property type="match status" value="1"/>
</dbReference>
<comment type="caution">
    <text evidence="6">The sequence shown here is derived from an EMBL/GenBank/DDBJ whole genome shotgun (WGS) entry which is preliminary data.</text>
</comment>
<evidence type="ECO:0000313" key="7">
    <source>
        <dbReference type="Proteomes" id="UP001143330"/>
    </source>
</evidence>
<dbReference type="RefSeq" id="WP_213366349.1">
    <property type="nucleotide sequence ID" value="NZ_BSFM01000004.1"/>
</dbReference>
<evidence type="ECO:0000256" key="2">
    <source>
        <dbReference type="PIRSR" id="PIRSR006232-1"/>
    </source>
</evidence>
<dbReference type="CDD" id="cd02909">
    <property type="entry name" value="cupin_pirin_N"/>
    <property type="match status" value="1"/>
</dbReference>
<dbReference type="PANTHER" id="PTHR13903:SF8">
    <property type="entry name" value="PIRIN"/>
    <property type="match status" value="1"/>
</dbReference>
<feature type="binding site" evidence="2">
    <location>
        <position position="109"/>
    </location>
    <ligand>
        <name>Fe cation</name>
        <dbReference type="ChEBI" id="CHEBI:24875"/>
    </ligand>
</feature>
<organism evidence="6 7">
    <name type="scientific">Ancylobacter defluvii</name>
    <dbReference type="NCBI Taxonomy" id="1282440"/>
    <lineage>
        <taxon>Bacteria</taxon>
        <taxon>Pseudomonadati</taxon>
        <taxon>Pseudomonadota</taxon>
        <taxon>Alphaproteobacteria</taxon>
        <taxon>Hyphomicrobiales</taxon>
        <taxon>Xanthobacteraceae</taxon>
        <taxon>Ancylobacter</taxon>
    </lineage>
</organism>
<dbReference type="InterPro" id="IPR012093">
    <property type="entry name" value="Pirin"/>
</dbReference>
<dbReference type="Gene3D" id="2.60.120.10">
    <property type="entry name" value="Jelly Rolls"/>
    <property type="match status" value="2"/>
</dbReference>
<evidence type="ECO:0000256" key="3">
    <source>
        <dbReference type="RuleBase" id="RU003457"/>
    </source>
</evidence>
<dbReference type="InterPro" id="IPR008778">
    <property type="entry name" value="Pirin_C_dom"/>
</dbReference>
<dbReference type="CDD" id="cd02247">
    <property type="entry name" value="cupin_pirin_C"/>
    <property type="match status" value="1"/>
</dbReference>
<dbReference type="Pfam" id="PF02678">
    <property type="entry name" value="Pirin"/>
    <property type="match status" value="1"/>
</dbReference>
<evidence type="ECO:0008006" key="8">
    <source>
        <dbReference type="Google" id="ProtNLM"/>
    </source>
</evidence>
<dbReference type="EMBL" id="BSFM01000004">
    <property type="protein sequence ID" value="GLK82818.1"/>
    <property type="molecule type" value="Genomic_DNA"/>
</dbReference>
<reference evidence="6" key="1">
    <citation type="journal article" date="2014" name="Int. J. Syst. Evol. Microbiol.">
        <title>Complete genome sequence of Corynebacterium casei LMG S-19264T (=DSM 44701T), isolated from a smear-ripened cheese.</title>
        <authorList>
            <consortium name="US DOE Joint Genome Institute (JGI-PGF)"/>
            <person name="Walter F."/>
            <person name="Albersmeier A."/>
            <person name="Kalinowski J."/>
            <person name="Ruckert C."/>
        </authorList>
    </citation>
    <scope>NUCLEOTIDE SEQUENCE</scope>
    <source>
        <strain evidence="6">VKM B-2789</strain>
    </source>
</reference>
<name>A0A9W6JUK4_9HYPH</name>
<comment type="cofactor">
    <cofactor evidence="2">
        <name>Fe cation</name>
        <dbReference type="ChEBI" id="CHEBI:24875"/>
    </cofactor>
    <text evidence="2">Binds 1 Fe cation per subunit.</text>
</comment>
<dbReference type="InterPro" id="IPR011051">
    <property type="entry name" value="RmlC_Cupin_sf"/>
</dbReference>
<keyword evidence="7" id="KW-1185">Reference proteome</keyword>
<proteinExistence type="inferred from homology"/>
<protein>
    <recommendedName>
        <fullName evidence="8">Pirin family protein</fullName>
    </recommendedName>
</protein>
<comment type="similarity">
    <text evidence="1 3">Belongs to the pirin family.</text>
</comment>
<dbReference type="PANTHER" id="PTHR13903">
    <property type="entry name" value="PIRIN-RELATED"/>
    <property type="match status" value="1"/>
</dbReference>
<feature type="binding site" evidence="2">
    <location>
        <position position="63"/>
    </location>
    <ligand>
        <name>Fe cation</name>
        <dbReference type="ChEBI" id="CHEBI:24875"/>
    </ligand>
</feature>
<keyword evidence="2" id="KW-0479">Metal-binding</keyword>
<evidence type="ECO:0000256" key="1">
    <source>
        <dbReference type="ARBA" id="ARBA00008416"/>
    </source>
</evidence>
<feature type="binding site" evidence="2">
    <location>
        <position position="65"/>
    </location>
    <ligand>
        <name>Fe cation</name>
        <dbReference type="ChEBI" id="CHEBI:24875"/>
    </ligand>
</feature>
<feature type="binding site" evidence="2">
    <location>
        <position position="107"/>
    </location>
    <ligand>
        <name>Fe cation</name>
        <dbReference type="ChEBI" id="CHEBI:24875"/>
    </ligand>
</feature>
<gene>
    <name evidence="6" type="ORF">GCM10017653_08870</name>
</gene>
<feature type="domain" description="Pirin C-terminal" evidence="5">
    <location>
        <begin position="182"/>
        <end position="282"/>
    </location>
</feature>
<feature type="domain" description="Pirin N-terminal" evidence="4">
    <location>
        <begin position="24"/>
        <end position="129"/>
    </location>
</feature>